<name>A0A644XQA9_9ZZZZ</name>
<dbReference type="EMBL" id="VSSQ01002973">
    <property type="protein sequence ID" value="MPM18386.1"/>
    <property type="molecule type" value="Genomic_DNA"/>
</dbReference>
<protein>
    <submittedName>
        <fullName evidence="1">Uncharacterized protein</fullName>
    </submittedName>
</protein>
<dbReference type="AlphaFoldDB" id="A0A644XQA9"/>
<proteinExistence type="predicted"/>
<sequence>MSLLQEPMRDRSQLIIPKEAEYIAQTVLIYHLGNVGDYWKNNEINVLQSDESMQ</sequence>
<accession>A0A644XQA9</accession>
<reference evidence="1" key="1">
    <citation type="submission" date="2019-08" db="EMBL/GenBank/DDBJ databases">
        <authorList>
            <person name="Kucharzyk K."/>
            <person name="Murdoch R.W."/>
            <person name="Higgins S."/>
            <person name="Loffler F."/>
        </authorList>
    </citation>
    <scope>NUCLEOTIDE SEQUENCE</scope>
</reference>
<organism evidence="1">
    <name type="scientific">bioreactor metagenome</name>
    <dbReference type="NCBI Taxonomy" id="1076179"/>
    <lineage>
        <taxon>unclassified sequences</taxon>
        <taxon>metagenomes</taxon>
        <taxon>ecological metagenomes</taxon>
    </lineage>
</organism>
<gene>
    <name evidence="1" type="ORF">SDC9_64795</name>
</gene>
<comment type="caution">
    <text evidence="1">The sequence shown here is derived from an EMBL/GenBank/DDBJ whole genome shotgun (WGS) entry which is preliminary data.</text>
</comment>
<evidence type="ECO:0000313" key="1">
    <source>
        <dbReference type="EMBL" id="MPM18386.1"/>
    </source>
</evidence>